<dbReference type="InterPro" id="IPR036259">
    <property type="entry name" value="MFS_trans_sf"/>
</dbReference>
<evidence type="ECO:0000313" key="7">
    <source>
        <dbReference type="EMBL" id="SAL96591.1"/>
    </source>
</evidence>
<keyword evidence="2 6" id="KW-0812">Transmembrane</keyword>
<feature type="transmembrane region" description="Helical" evidence="6">
    <location>
        <begin position="278"/>
        <end position="298"/>
    </location>
</feature>
<feature type="transmembrane region" description="Helical" evidence="6">
    <location>
        <begin position="346"/>
        <end position="363"/>
    </location>
</feature>
<feature type="transmembrane region" description="Helical" evidence="6">
    <location>
        <begin position="215"/>
        <end position="237"/>
    </location>
</feature>
<dbReference type="SUPFAM" id="SSF103473">
    <property type="entry name" value="MFS general substrate transporter"/>
    <property type="match status" value="1"/>
</dbReference>
<keyword evidence="8" id="KW-1185">Reference proteome</keyword>
<feature type="transmembrane region" description="Helical" evidence="6">
    <location>
        <begin position="305"/>
        <end position="326"/>
    </location>
</feature>
<dbReference type="GO" id="GO:0022857">
    <property type="term" value="F:transmembrane transporter activity"/>
    <property type="evidence" value="ECO:0007669"/>
    <property type="project" value="InterPro"/>
</dbReference>
<sequence>MAKPTSIVEHCEHVSSSGQRKDELDGLGGGVGGGTHQHSLGNNVDDGFQCPERYIRLSQCRSHPAQLAFEHICHPQHYLLSAKRPVVRTIWVEKVVPEQQKYTFMVLGQTIASFGGPLIYNIASKLVAVWFAPKDRSIANTLIWMALAPLVLPQIVYSKDDIPHTLIAIAVFSTVVAIPPFFIPSKPKCPPSKSALEVRMNFLEGIKQLLRNPTFLWIALLASINMGMGFSVSVLIIEAILPFGYSDQAAGVCASTVIFGGFASGVMVGYWAGKTSQYLMLIKMFAPMVVFSYICFIFQLIPNALGAVITACLINGFFAYGIFPVMLEFCSEGPDANPPNNMTNSIIAMTVVAAVGCIPVIWLDGSLKRLAVDGNQKKDSNKAWKDEQVVQLDV</sequence>
<evidence type="ECO:0000256" key="6">
    <source>
        <dbReference type="SAM" id="Phobius"/>
    </source>
</evidence>
<name>A0A168LDY7_ABSGL</name>
<feature type="compositionally biased region" description="Basic and acidic residues" evidence="5">
    <location>
        <begin position="9"/>
        <end position="24"/>
    </location>
</feature>
<comment type="subcellular location">
    <subcellularLocation>
        <location evidence="1">Membrane</location>
        <topology evidence="1">Multi-pass membrane protein</topology>
    </subcellularLocation>
</comment>
<keyword evidence="4 6" id="KW-0472">Membrane</keyword>
<evidence type="ECO:0000256" key="3">
    <source>
        <dbReference type="ARBA" id="ARBA00022989"/>
    </source>
</evidence>
<evidence type="ECO:0000256" key="4">
    <source>
        <dbReference type="ARBA" id="ARBA00023136"/>
    </source>
</evidence>
<dbReference type="PANTHER" id="PTHR10924">
    <property type="entry name" value="MAJOR FACILITATOR SUPERFAMILY PROTEIN-RELATED"/>
    <property type="match status" value="1"/>
</dbReference>
<dbReference type="AlphaFoldDB" id="A0A168LDY7"/>
<feature type="transmembrane region" description="Helical" evidence="6">
    <location>
        <begin position="164"/>
        <end position="183"/>
    </location>
</feature>
<protein>
    <recommendedName>
        <fullName evidence="9">Major facilitator superfamily (MFS) profile domain-containing protein</fullName>
    </recommendedName>
</protein>
<dbReference type="EMBL" id="LT551165">
    <property type="protein sequence ID" value="SAL96591.1"/>
    <property type="molecule type" value="Genomic_DNA"/>
</dbReference>
<organism evidence="7">
    <name type="scientific">Absidia glauca</name>
    <name type="common">Pin mould</name>
    <dbReference type="NCBI Taxonomy" id="4829"/>
    <lineage>
        <taxon>Eukaryota</taxon>
        <taxon>Fungi</taxon>
        <taxon>Fungi incertae sedis</taxon>
        <taxon>Mucoromycota</taxon>
        <taxon>Mucoromycotina</taxon>
        <taxon>Mucoromycetes</taxon>
        <taxon>Mucorales</taxon>
        <taxon>Cunninghamellaceae</taxon>
        <taxon>Absidia</taxon>
    </lineage>
</organism>
<feature type="region of interest" description="Disordered" evidence="5">
    <location>
        <begin position="1"/>
        <end position="38"/>
    </location>
</feature>
<evidence type="ECO:0000256" key="1">
    <source>
        <dbReference type="ARBA" id="ARBA00004141"/>
    </source>
</evidence>
<dbReference type="InterPro" id="IPR011701">
    <property type="entry name" value="MFS"/>
</dbReference>
<reference evidence="7" key="1">
    <citation type="submission" date="2016-04" db="EMBL/GenBank/DDBJ databases">
        <authorList>
            <person name="Evans L.H."/>
            <person name="Alamgir A."/>
            <person name="Owens N."/>
            <person name="Weber N.D."/>
            <person name="Virtaneva K."/>
            <person name="Barbian K."/>
            <person name="Babar A."/>
            <person name="Rosenke K."/>
        </authorList>
    </citation>
    <scope>NUCLEOTIDE SEQUENCE [LARGE SCALE GENOMIC DNA]</scope>
    <source>
        <strain evidence="7">CBS 101.48</strain>
    </source>
</reference>
<dbReference type="Proteomes" id="UP000078561">
    <property type="component" value="Unassembled WGS sequence"/>
</dbReference>
<gene>
    <name evidence="7" type="primary">ABSGL_02007.1 scaffold 2596</name>
</gene>
<keyword evidence="3 6" id="KW-1133">Transmembrane helix</keyword>
<evidence type="ECO:0000313" key="8">
    <source>
        <dbReference type="Proteomes" id="UP000078561"/>
    </source>
</evidence>
<dbReference type="PANTHER" id="PTHR10924:SF6">
    <property type="entry name" value="SOLUTE CARRIER FAMILY 49 MEMBER A3"/>
    <property type="match status" value="1"/>
</dbReference>
<evidence type="ECO:0000256" key="5">
    <source>
        <dbReference type="SAM" id="MobiDB-lite"/>
    </source>
</evidence>
<feature type="transmembrane region" description="Helical" evidence="6">
    <location>
        <begin position="111"/>
        <end position="132"/>
    </location>
</feature>
<dbReference type="GO" id="GO:0016020">
    <property type="term" value="C:membrane"/>
    <property type="evidence" value="ECO:0007669"/>
    <property type="project" value="UniProtKB-SubCell"/>
</dbReference>
<feature type="transmembrane region" description="Helical" evidence="6">
    <location>
        <begin position="249"/>
        <end position="272"/>
    </location>
</feature>
<feature type="compositionally biased region" description="Gly residues" evidence="5">
    <location>
        <begin position="26"/>
        <end position="35"/>
    </location>
</feature>
<dbReference type="InterPro" id="IPR049680">
    <property type="entry name" value="FLVCR1-2_SLC49-like"/>
</dbReference>
<dbReference type="Gene3D" id="1.20.1250.20">
    <property type="entry name" value="MFS general substrate transporter like domains"/>
    <property type="match status" value="1"/>
</dbReference>
<feature type="transmembrane region" description="Helical" evidence="6">
    <location>
        <begin position="138"/>
        <end position="157"/>
    </location>
</feature>
<proteinExistence type="predicted"/>
<evidence type="ECO:0000256" key="2">
    <source>
        <dbReference type="ARBA" id="ARBA00022692"/>
    </source>
</evidence>
<dbReference type="InParanoid" id="A0A168LDY7"/>
<accession>A0A168LDY7</accession>
<dbReference type="Pfam" id="PF07690">
    <property type="entry name" value="MFS_1"/>
    <property type="match status" value="1"/>
</dbReference>
<evidence type="ECO:0008006" key="9">
    <source>
        <dbReference type="Google" id="ProtNLM"/>
    </source>
</evidence>
<dbReference type="OrthoDB" id="422206at2759"/>